<keyword evidence="7 9" id="KW-1133">Transmembrane helix</keyword>
<keyword evidence="2" id="KW-0813">Transport</keyword>
<reference evidence="10 11" key="1">
    <citation type="submission" date="2016-06" db="EMBL/GenBank/DDBJ databases">
        <authorList>
            <person name="Kjaerup R.B."/>
            <person name="Dalgaard T.S."/>
            <person name="Juul-Madsen H.R."/>
        </authorList>
    </citation>
    <scope>NUCLEOTIDE SEQUENCE [LARGE SCALE GENOMIC DNA]</scope>
    <source>
        <strain evidence="10 11">1S159</strain>
    </source>
</reference>
<evidence type="ECO:0000256" key="8">
    <source>
        <dbReference type="ARBA" id="ARBA00023136"/>
    </source>
</evidence>
<sequence>MNFKLFGSALILSGTALGAGMLAIPMVLAQFGLFYSTLLMLVICAGTTYSALLLTEACSKTELAFGINTVANKTMGKGGQIVTNSLFYLLLICMLIAYILGAADLIKRIFSMANIEMSIEASQIGFTLIASAFVVCGTQIIDKLNRVLFLFMVSMLFITLIILVPGISTDNLMQVTNTDKGMLFDTSTILFTSFASMPVIPSLVAYNKEATSKQLRNMVILGSVIPLICYLVWLYAVVGNLNAEEITHFSNISDLIQTFSSKSEYIEFILSVFTSLALLTSFLGVAMALYNQNKDMISHNKVVTYVCTFILPLLGASLAADQFLSVLGYAGVILVFLAVFIPLAMVVTVRKKAAGNTELDCHTYQAEGGKPALVLTLLFGLFLLISQIL</sequence>
<evidence type="ECO:0000256" key="4">
    <source>
        <dbReference type="ARBA" id="ARBA00022519"/>
    </source>
</evidence>
<evidence type="ECO:0000313" key="10">
    <source>
        <dbReference type="EMBL" id="OCH21986.1"/>
    </source>
</evidence>
<feature type="transmembrane region" description="Helical" evidence="9">
    <location>
        <begin position="188"/>
        <end position="206"/>
    </location>
</feature>
<feature type="transmembrane region" description="Helical" evidence="9">
    <location>
        <begin position="34"/>
        <end position="54"/>
    </location>
</feature>
<feature type="transmembrane region" description="Helical" evidence="9">
    <location>
        <begin position="121"/>
        <end position="141"/>
    </location>
</feature>
<evidence type="ECO:0000256" key="5">
    <source>
        <dbReference type="ARBA" id="ARBA00022692"/>
    </source>
</evidence>
<evidence type="ECO:0000256" key="6">
    <source>
        <dbReference type="ARBA" id="ARBA00022970"/>
    </source>
</evidence>
<accession>A0A1B9P0U7</accession>
<dbReference type="PANTHER" id="PTHR46997">
    <property type="entry name" value="LOW AFFINITY TRYPTOPHAN PERMEASE-RELATED"/>
    <property type="match status" value="1"/>
</dbReference>
<feature type="transmembrane region" description="Helical" evidence="9">
    <location>
        <begin position="370"/>
        <end position="388"/>
    </location>
</feature>
<dbReference type="InterPro" id="IPR013059">
    <property type="entry name" value="Trp_tyr_transpt"/>
</dbReference>
<keyword evidence="5 9" id="KW-0812">Transmembrane</keyword>
<evidence type="ECO:0000256" key="2">
    <source>
        <dbReference type="ARBA" id="ARBA00022448"/>
    </source>
</evidence>
<keyword evidence="3" id="KW-1003">Cell membrane</keyword>
<name>A0A1B9P0U7_ALILO</name>
<dbReference type="PRINTS" id="PR00166">
    <property type="entry name" value="AROAAPRMEASE"/>
</dbReference>
<dbReference type="OrthoDB" id="18749at2"/>
<dbReference type="GO" id="GO:0003333">
    <property type="term" value="P:amino acid transmembrane transport"/>
    <property type="evidence" value="ECO:0007669"/>
    <property type="project" value="InterPro"/>
</dbReference>
<dbReference type="InterPro" id="IPR018227">
    <property type="entry name" value="Amino_acid_transport_2"/>
</dbReference>
<feature type="transmembrane region" description="Helical" evidence="9">
    <location>
        <begin position="326"/>
        <end position="349"/>
    </location>
</feature>
<protein>
    <submittedName>
        <fullName evidence="10">Tyrosine transporter</fullName>
    </submittedName>
</protein>
<feature type="transmembrane region" description="Helical" evidence="9">
    <location>
        <begin position="268"/>
        <end position="290"/>
    </location>
</feature>
<evidence type="ECO:0000313" key="11">
    <source>
        <dbReference type="Proteomes" id="UP000093523"/>
    </source>
</evidence>
<gene>
    <name evidence="10" type="ORF">A6E04_09020</name>
</gene>
<dbReference type="EMBL" id="MAJU01000008">
    <property type="protein sequence ID" value="OCH21986.1"/>
    <property type="molecule type" value="Genomic_DNA"/>
</dbReference>
<dbReference type="GO" id="GO:0005886">
    <property type="term" value="C:plasma membrane"/>
    <property type="evidence" value="ECO:0007669"/>
    <property type="project" value="UniProtKB-SubCell"/>
</dbReference>
<keyword evidence="4" id="KW-0997">Cell inner membrane</keyword>
<comment type="subcellular location">
    <subcellularLocation>
        <location evidence="1">Cell inner membrane</location>
        <topology evidence="1">Multi-pass membrane protein</topology>
    </subcellularLocation>
</comment>
<feature type="transmembrane region" description="Helical" evidence="9">
    <location>
        <begin position="148"/>
        <end position="168"/>
    </location>
</feature>
<keyword evidence="8 9" id="KW-0472">Membrane</keyword>
<comment type="caution">
    <text evidence="10">The sequence shown here is derived from an EMBL/GenBank/DDBJ whole genome shotgun (WGS) entry which is preliminary data.</text>
</comment>
<feature type="transmembrane region" description="Helical" evidence="9">
    <location>
        <begin position="81"/>
        <end position="101"/>
    </location>
</feature>
<evidence type="ECO:0000256" key="7">
    <source>
        <dbReference type="ARBA" id="ARBA00022989"/>
    </source>
</evidence>
<keyword evidence="6" id="KW-0029">Amino-acid transport</keyword>
<dbReference type="PANTHER" id="PTHR46997:SF2">
    <property type="entry name" value="TYROSINE-SPECIFIC TRANSPORT SYSTEM"/>
    <property type="match status" value="1"/>
</dbReference>
<dbReference type="AlphaFoldDB" id="A0A1B9P0U7"/>
<dbReference type="GO" id="GO:0015173">
    <property type="term" value="F:aromatic amino acid transmembrane transporter activity"/>
    <property type="evidence" value="ECO:0007669"/>
    <property type="project" value="InterPro"/>
</dbReference>
<dbReference type="RefSeq" id="WP_017020495.1">
    <property type="nucleotide sequence ID" value="NZ_CAWMPN010000008.1"/>
</dbReference>
<organism evidence="10 11">
    <name type="scientific">Aliivibrio logei</name>
    <name type="common">Vibrio logei</name>
    <dbReference type="NCBI Taxonomy" id="688"/>
    <lineage>
        <taxon>Bacteria</taxon>
        <taxon>Pseudomonadati</taxon>
        <taxon>Pseudomonadota</taxon>
        <taxon>Gammaproteobacteria</taxon>
        <taxon>Vibrionales</taxon>
        <taxon>Vibrionaceae</taxon>
        <taxon>Aliivibrio</taxon>
    </lineage>
</organism>
<dbReference type="Pfam" id="PF03222">
    <property type="entry name" value="Trp_Tyr_perm"/>
    <property type="match status" value="1"/>
</dbReference>
<feature type="transmembrane region" description="Helical" evidence="9">
    <location>
        <begin position="302"/>
        <end position="320"/>
    </location>
</feature>
<dbReference type="Proteomes" id="UP000093523">
    <property type="component" value="Unassembled WGS sequence"/>
</dbReference>
<evidence type="ECO:0000256" key="1">
    <source>
        <dbReference type="ARBA" id="ARBA00004429"/>
    </source>
</evidence>
<evidence type="ECO:0000256" key="9">
    <source>
        <dbReference type="SAM" id="Phobius"/>
    </source>
</evidence>
<dbReference type="Gene3D" id="1.20.1740.10">
    <property type="entry name" value="Amino acid/polyamine transporter I"/>
    <property type="match status" value="1"/>
</dbReference>
<feature type="transmembrane region" description="Helical" evidence="9">
    <location>
        <begin position="218"/>
        <end position="238"/>
    </location>
</feature>
<evidence type="ECO:0000256" key="3">
    <source>
        <dbReference type="ARBA" id="ARBA00022475"/>
    </source>
</evidence>
<dbReference type="STRING" id="688.A6E04_09020"/>
<proteinExistence type="predicted"/>